<name>A0A7J5YL45_DISMA</name>
<dbReference type="Proteomes" id="UP000518266">
    <property type="component" value="Unassembled WGS sequence"/>
</dbReference>
<accession>A0A7J5YL45</accession>
<keyword evidence="2" id="KW-1185">Reference proteome</keyword>
<comment type="caution">
    <text evidence="1">The sequence shown here is derived from an EMBL/GenBank/DDBJ whole genome shotgun (WGS) entry which is preliminary data.</text>
</comment>
<evidence type="ECO:0000313" key="2">
    <source>
        <dbReference type="Proteomes" id="UP000518266"/>
    </source>
</evidence>
<organism evidence="1 2">
    <name type="scientific">Dissostichus mawsoni</name>
    <name type="common">Antarctic cod</name>
    <dbReference type="NCBI Taxonomy" id="36200"/>
    <lineage>
        <taxon>Eukaryota</taxon>
        <taxon>Metazoa</taxon>
        <taxon>Chordata</taxon>
        <taxon>Craniata</taxon>
        <taxon>Vertebrata</taxon>
        <taxon>Euteleostomi</taxon>
        <taxon>Actinopterygii</taxon>
        <taxon>Neopterygii</taxon>
        <taxon>Teleostei</taxon>
        <taxon>Neoteleostei</taxon>
        <taxon>Acanthomorphata</taxon>
        <taxon>Eupercaria</taxon>
        <taxon>Perciformes</taxon>
        <taxon>Notothenioidei</taxon>
        <taxon>Nototheniidae</taxon>
        <taxon>Dissostichus</taxon>
    </lineage>
</organism>
<evidence type="ECO:0000313" key="1">
    <source>
        <dbReference type="EMBL" id="KAF3850090.1"/>
    </source>
</evidence>
<proteinExistence type="predicted"/>
<reference evidence="1 2" key="1">
    <citation type="submission" date="2020-03" db="EMBL/GenBank/DDBJ databases">
        <title>Dissostichus mawsoni Genome sequencing and assembly.</title>
        <authorList>
            <person name="Park H."/>
        </authorList>
    </citation>
    <scope>NUCLEOTIDE SEQUENCE [LARGE SCALE GENOMIC DNA]</scope>
    <source>
        <strain evidence="1">DM0001</strain>
        <tissue evidence="1">Muscle</tissue>
    </source>
</reference>
<gene>
    <name evidence="1" type="ORF">F7725_019809</name>
</gene>
<dbReference type="EMBL" id="JAAKFY010000011">
    <property type="protein sequence ID" value="KAF3850090.1"/>
    <property type="molecule type" value="Genomic_DNA"/>
</dbReference>
<dbReference type="AlphaFoldDB" id="A0A7J5YL45"/>
<protein>
    <submittedName>
        <fullName evidence="1">Uncharacterized protein</fullName>
    </submittedName>
</protein>
<sequence>MYALLHFPVRSAQAHTALSRSQVWLSDPATSHSHWVHCGKHADTPRFCYQQHNRLGEEPAQCVQALCFTKPLHFTPK</sequence>